<evidence type="ECO:0000313" key="2">
    <source>
        <dbReference type="EMBL" id="CNU30341.1"/>
    </source>
</evidence>
<reference evidence="5 6" key="1">
    <citation type="submission" date="2015-03" db="EMBL/GenBank/DDBJ databases">
        <authorList>
            <consortium name="Pathogen Informatics"/>
        </authorList>
    </citation>
    <scope>NUCLEOTIDE SEQUENCE [LARGE SCALE GENOMIC DNA]</scope>
    <source>
        <strain evidence="4 5">3476</strain>
        <strain evidence="2 6">A1104</strain>
        <strain evidence="3 7">D4891</strain>
    </source>
</reference>
<dbReference type="EMBL" id="CQPA01000017">
    <property type="protein sequence ID" value="CNU30341.1"/>
    <property type="molecule type" value="Genomic_DNA"/>
</dbReference>
<dbReference type="Proteomes" id="UP000039541">
    <property type="component" value="Unassembled WGS sequence"/>
</dbReference>
<accession>A0A655ETC8</accession>
<gene>
    <name evidence="2" type="ORF">ERS008198_02437</name>
    <name evidence="4" type="ORF">ERS008202_05031</name>
    <name evidence="3" type="ORF">ERS008207_04012</name>
</gene>
<feature type="compositionally biased region" description="Basic and acidic residues" evidence="1">
    <location>
        <begin position="128"/>
        <end position="139"/>
    </location>
</feature>
<evidence type="ECO:0000313" key="7">
    <source>
        <dbReference type="Proteomes" id="UP000042394"/>
    </source>
</evidence>
<evidence type="ECO:0000313" key="6">
    <source>
        <dbReference type="Proteomes" id="UP000041314"/>
    </source>
</evidence>
<evidence type="ECO:0000256" key="1">
    <source>
        <dbReference type="SAM" id="MobiDB-lite"/>
    </source>
</evidence>
<dbReference type="EMBL" id="CQPC01000173">
    <property type="protein sequence ID" value="CNV34271.1"/>
    <property type="molecule type" value="Genomic_DNA"/>
</dbReference>
<dbReference type="AntiFam" id="ANF00249">
    <property type="entry name" value="Shadow ORF (ywcA)"/>
</dbReference>
<feature type="region of interest" description="Disordered" evidence="1">
    <location>
        <begin position="123"/>
        <end position="157"/>
    </location>
</feature>
<dbReference type="Proteomes" id="UP000042394">
    <property type="component" value="Unassembled WGS sequence"/>
</dbReference>
<organism evidence="4 5">
    <name type="scientific">Salmonella enterica subsp. enterica serovar Bovismorbificans</name>
    <dbReference type="NCBI Taxonomy" id="58097"/>
    <lineage>
        <taxon>Bacteria</taxon>
        <taxon>Pseudomonadati</taxon>
        <taxon>Pseudomonadota</taxon>
        <taxon>Gammaproteobacteria</taxon>
        <taxon>Enterobacterales</taxon>
        <taxon>Enterobacteriaceae</taxon>
        <taxon>Salmonella</taxon>
    </lineage>
</organism>
<proteinExistence type="predicted"/>
<dbReference type="AlphaFoldDB" id="A0A655ETC8"/>
<dbReference type="EMBL" id="CQPD01000052">
    <property type="protein sequence ID" value="CNU99931.1"/>
    <property type="molecule type" value="Genomic_DNA"/>
</dbReference>
<evidence type="ECO:0000313" key="3">
    <source>
        <dbReference type="EMBL" id="CNU99931.1"/>
    </source>
</evidence>
<name>A0A655ETC8_SALET</name>
<dbReference type="Proteomes" id="UP000041314">
    <property type="component" value="Unassembled WGS sequence"/>
</dbReference>
<evidence type="ECO:0000313" key="4">
    <source>
        <dbReference type="EMBL" id="CNV34271.1"/>
    </source>
</evidence>
<evidence type="ECO:0000313" key="5">
    <source>
        <dbReference type="Proteomes" id="UP000039541"/>
    </source>
</evidence>
<sequence>MYRHRFGEQIVEAKADVLHHHKGHKAGTEQQQNGFDDLYPGGCQHAAKQDIHHHQYANQHDGNVVVQAKQQLNQFTRADHLRDQIQRDHHQGTTRRENTNRTLFQAIRGHVGKGVATKVTQAFSNQEQDNRPADQEAERVNQPVITGGKHQRGNAEK</sequence>
<protein>
    <submittedName>
        <fullName evidence="4">Uncharacterized protein</fullName>
    </submittedName>
</protein>